<proteinExistence type="predicted"/>
<organism evidence="1 2">
    <name type="scientific">Hymenobacter nivis</name>
    <dbReference type="NCBI Taxonomy" id="1850093"/>
    <lineage>
        <taxon>Bacteria</taxon>
        <taxon>Pseudomonadati</taxon>
        <taxon>Bacteroidota</taxon>
        <taxon>Cytophagia</taxon>
        <taxon>Cytophagales</taxon>
        <taxon>Hymenobacteraceae</taxon>
        <taxon>Hymenobacter</taxon>
    </lineage>
</organism>
<dbReference type="EMBL" id="CP029145">
    <property type="protein sequence ID" value="AWM33365.1"/>
    <property type="molecule type" value="Genomic_DNA"/>
</dbReference>
<dbReference type="Proteomes" id="UP000245999">
    <property type="component" value="Chromosome"/>
</dbReference>
<sequence>MSFIILNSPNNSSISADQVCSVGLETSAIGRRGPICEALASQQLTQPTLTNTGADEYLPYRRESEDHETVSGLLSVVYGSTPEVGDMAVLDPYEFRVLAPR</sequence>
<dbReference type="GO" id="GO:0050660">
    <property type="term" value="F:flavin adenine dinucleotide binding"/>
    <property type="evidence" value="ECO:0007669"/>
    <property type="project" value="InterPro"/>
</dbReference>
<reference evidence="2" key="1">
    <citation type="submission" date="2018-04" db="EMBL/GenBank/DDBJ databases">
        <title>Complete genome of Antarctic heterotrophic bacterium Hymenobacter nivis.</title>
        <authorList>
            <person name="Terashima M."/>
        </authorList>
    </citation>
    <scope>NUCLEOTIDE SEQUENCE [LARGE SCALE GENOMIC DNA]</scope>
    <source>
        <strain evidence="2">NBRC 111535</strain>
    </source>
</reference>
<protein>
    <submittedName>
        <fullName evidence="1">Uncharacterized protein</fullName>
    </submittedName>
</protein>
<dbReference type="SUPFAM" id="SSF56176">
    <property type="entry name" value="FAD-binding/transporter-associated domain-like"/>
    <property type="match status" value="1"/>
</dbReference>
<dbReference type="InterPro" id="IPR036318">
    <property type="entry name" value="FAD-bd_PCMH-like_sf"/>
</dbReference>
<gene>
    <name evidence="1" type="ORF">DDQ68_11565</name>
</gene>
<accession>A0A2Z3GQR1</accession>
<evidence type="ECO:0000313" key="2">
    <source>
        <dbReference type="Proteomes" id="UP000245999"/>
    </source>
</evidence>
<dbReference type="OrthoDB" id="9798188at2"/>
<dbReference type="AlphaFoldDB" id="A0A2Z3GQR1"/>
<name>A0A2Z3GQR1_9BACT</name>
<dbReference type="KEGG" id="hnv:DDQ68_11565"/>
<keyword evidence="2" id="KW-1185">Reference proteome</keyword>
<evidence type="ECO:0000313" key="1">
    <source>
        <dbReference type="EMBL" id="AWM33365.1"/>
    </source>
</evidence>